<protein>
    <submittedName>
        <fullName evidence="1">Uncharacterized protein</fullName>
    </submittedName>
</protein>
<name>A0A1H6ZR18_9GAMM</name>
<organism evidence="1 2">
    <name type="scientific">Frateuria terrea</name>
    <dbReference type="NCBI Taxonomy" id="529704"/>
    <lineage>
        <taxon>Bacteria</taxon>
        <taxon>Pseudomonadati</taxon>
        <taxon>Pseudomonadota</taxon>
        <taxon>Gammaproteobacteria</taxon>
        <taxon>Lysobacterales</taxon>
        <taxon>Rhodanobacteraceae</taxon>
        <taxon>Frateuria</taxon>
    </lineage>
</organism>
<proteinExistence type="predicted"/>
<evidence type="ECO:0000313" key="1">
    <source>
        <dbReference type="EMBL" id="SEJ55126.1"/>
    </source>
</evidence>
<keyword evidence="2" id="KW-1185">Reference proteome</keyword>
<dbReference type="STRING" id="529704.SAMN02927913_2205"/>
<dbReference type="RefSeq" id="WP_139202471.1">
    <property type="nucleotide sequence ID" value="NZ_FNYC01000012.1"/>
</dbReference>
<sequence length="68" mass="7738">MDEEMVCRLKALAREKWPKDYKSKPKLRLVGVNDLAPANEPPRRVLRPTEARKLYGWPGEGMKTGSDG</sequence>
<dbReference type="AlphaFoldDB" id="A0A1H6ZR18"/>
<dbReference type="EMBL" id="FNYC01000012">
    <property type="protein sequence ID" value="SEJ55126.1"/>
    <property type="molecule type" value="Genomic_DNA"/>
</dbReference>
<dbReference type="Proteomes" id="UP000199420">
    <property type="component" value="Unassembled WGS sequence"/>
</dbReference>
<gene>
    <name evidence="1" type="ORF">SAMN04487997_0185</name>
</gene>
<reference evidence="1 2" key="1">
    <citation type="submission" date="2016-10" db="EMBL/GenBank/DDBJ databases">
        <authorList>
            <person name="de Groot N.N."/>
        </authorList>
    </citation>
    <scope>NUCLEOTIDE SEQUENCE [LARGE SCALE GENOMIC DNA]</scope>
    <source>
        <strain evidence="1 2">DSM 26515</strain>
    </source>
</reference>
<accession>A0A1H6ZR18</accession>
<evidence type="ECO:0000313" key="2">
    <source>
        <dbReference type="Proteomes" id="UP000199420"/>
    </source>
</evidence>